<proteinExistence type="predicted"/>
<protein>
    <recommendedName>
        <fullName evidence="3">ADP-ribosylation/crystallin J1</fullName>
    </recommendedName>
</protein>
<dbReference type="AlphaFoldDB" id="A0A2S8GLJ7"/>
<evidence type="ECO:0000313" key="2">
    <source>
        <dbReference type="Proteomes" id="UP000237819"/>
    </source>
</evidence>
<sequence length="125" mass="14448">MNPATTKTLYRPVGQAELDLIAAADWQRFPPRLEWQPIFYPVLTEEYAIFIAEKWNTKDPNSGYVGYVLQFEIDADYIAQFTIQNVGGPESLEYWIPAEELETFNDKIVGEIEVTHQFAKDELTK</sequence>
<dbReference type="RefSeq" id="WP_105336288.1">
    <property type="nucleotide sequence ID" value="NZ_PUHZ01000015.1"/>
</dbReference>
<dbReference type="EMBL" id="PUHZ01000015">
    <property type="protein sequence ID" value="PQO45308.1"/>
    <property type="molecule type" value="Genomic_DNA"/>
</dbReference>
<reference evidence="1 2" key="1">
    <citation type="submission" date="2018-02" db="EMBL/GenBank/DDBJ databases">
        <title>Comparative genomes isolates from brazilian mangrove.</title>
        <authorList>
            <person name="Araujo J.E."/>
            <person name="Taketani R.G."/>
            <person name="Silva M.C.P."/>
            <person name="Loureco M.V."/>
            <person name="Andreote F.D."/>
        </authorList>
    </citation>
    <scope>NUCLEOTIDE SEQUENCE [LARGE SCALE GENOMIC DNA]</scope>
    <source>
        <strain evidence="1 2">Nap-Phe MGV</strain>
    </source>
</reference>
<comment type="caution">
    <text evidence="1">The sequence shown here is derived from an EMBL/GenBank/DDBJ whole genome shotgun (WGS) entry which is preliminary data.</text>
</comment>
<evidence type="ECO:0000313" key="1">
    <source>
        <dbReference type="EMBL" id="PQO45308.1"/>
    </source>
</evidence>
<name>A0A2S8GLJ7_9BACT</name>
<evidence type="ECO:0008006" key="3">
    <source>
        <dbReference type="Google" id="ProtNLM"/>
    </source>
</evidence>
<gene>
    <name evidence="1" type="ORF">C5Y93_15250</name>
</gene>
<dbReference type="Proteomes" id="UP000237819">
    <property type="component" value="Unassembled WGS sequence"/>
</dbReference>
<dbReference type="OrthoDB" id="883590at2"/>
<organism evidence="1 2">
    <name type="scientific">Blastopirellula marina</name>
    <dbReference type="NCBI Taxonomy" id="124"/>
    <lineage>
        <taxon>Bacteria</taxon>
        <taxon>Pseudomonadati</taxon>
        <taxon>Planctomycetota</taxon>
        <taxon>Planctomycetia</taxon>
        <taxon>Pirellulales</taxon>
        <taxon>Pirellulaceae</taxon>
        <taxon>Blastopirellula</taxon>
    </lineage>
</organism>
<accession>A0A2S8GLJ7</accession>